<dbReference type="GeneID" id="2653377"/>
<protein>
    <submittedName>
        <fullName evidence="1">Uncharacterized protein</fullName>
    </submittedName>
</protein>
<sequence length="96" mass="10747">MSCGCVTLCCHIRISILLQKLLAIHALHGFTLLRHRINRFWLRGCVVLLHGFSITHGGFFCGLTSATISGNRTEWSPHRSTKGCTFDRCVSHALPR</sequence>
<dbReference type="KEGG" id="vg:2653377"/>
<evidence type="ECO:0000313" key="2">
    <source>
        <dbReference type="Proteomes" id="UP000000983"/>
    </source>
</evidence>
<dbReference type="Proteomes" id="UP000000983">
    <property type="component" value="Segment"/>
</dbReference>
<keyword evidence="2" id="KW-1185">Reference proteome</keyword>
<evidence type="ECO:0000313" key="1">
    <source>
        <dbReference type="EMBL" id="BAC78036.1"/>
    </source>
</evidence>
<proteinExistence type="predicted"/>
<accession>Q7Y2S7</accession>
<dbReference type="EMBL" id="AP005154">
    <property type="protein sequence ID" value="BAC78036.1"/>
    <property type="molecule type" value="Genomic_DNA"/>
</dbReference>
<dbReference type="RefSeq" id="NP_859299.1">
    <property type="nucleotide sequence ID" value="NC_004914.3"/>
</dbReference>
<name>Q7Y2S7_9CAUD</name>
<reference evidence="1 2" key="1">
    <citation type="journal article" date="2003" name="J. Bacteriol.">
        <title>Genome analysis of a novel Shiga toxin 1 (Stx1)-converting phage which is closely related to Stx2-converting phages but not to other Stx1-converting phages.</title>
        <authorList>
            <person name="Sato T."/>
            <person name="Shimizu T."/>
            <person name="Watarai M."/>
            <person name="Kobayashi M."/>
            <person name="Kano S."/>
            <person name="Hamabata T."/>
            <person name="Takeda Y."/>
            <person name="Yamasaki S."/>
        </authorList>
    </citation>
    <scope>NUCLEOTIDE SEQUENCE</scope>
    <source>
        <strain evidence="1">Stx2 phage-II</strain>
    </source>
</reference>
<organism evidence="1 2">
    <name type="scientific">Escherichia phage Stx2 II</name>
    <dbReference type="NCBI Taxonomy" id="194949"/>
    <lineage>
        <taxon>Viruses</taxon>
        <taxon>Duplodnaviria</taxon>
        <taxon>Heunggongvirae</taxon>
        <taxon>Uroviricota</taxon>
        <taxon>Caudoviricetes</taxon>
        <taxon>Sepvirinae</taxon>
        <taxon>Traversvirus</taxon>
        <taxon>Traversvirus II</taxon>
    </lineage>
</organism>